<dbReference type="SMART" id="SM01037">
    <property type="entry name" value="Bet_v_1"/>
    <property type="match status" value="1"/>
</dbReference>
<dbReference type="Proteomes" id="UP001408789">
    <property type="component" value="Unassembled WGS sequence"/>
</dbReference>
<dbReference type="AlphaFoldDB" id="A0AAP0CNM8"/>
<dbReference type="InterPro" id="IPR000916">
    <property type="entry name" value="Bet_v_I/MLP"/>
</dbReference>
<accession>A0AAP0CNM8</accession>
<name>A0AAP0CNM8_9ASTR</name>
<organism evidence="2 3">
    <name type="scientific">Deinandra increscens subsp. villosa</name>
    <dbReference type="NCBI Taxonomy" id="3103831"/>
    <lineage>
        <taxon>Eukaryota</taxon>
        <taxon>Viridiplantae</taxon>
        <taxon>Streptophyta</taxon>
        <taxon>Embryophyta</taxon>
        <taxon>Tracheophyta</taxon>
        <taxon>Spermatophyta</taxon>
        <taxon>Magnoliopsida</taxon>
        <taxon>eudicotyledons</taxon>
        <taxon>Gunneridae</taxon>
        <taxon>Pentapetalae</taxon>
        <taxon>asterids</taxon>
        <taxon>campanulids</taxon>
        <taxon>Asterales</taxon>
        <taxon>Asteraceae</taxon>
        <taxon>Asteroideae</taxon>
        <taxon>Heliantheae alliance</taxon>
        <taxon>Madieae</taxon>
        <taxon>Madiinae</taxon>
        <taxon>Deinandra</taxon>
    </lineage>
</organism>
<dbReference type="CDD" id="cd07816">
    <property type="entry name" value="Bet_v1-like"/>
    <property type="match status" value="1"/>
</dbReference>
<dbReference type="InterPro" id="IPR051761">
    <property type="entry name" value="MLP-like_ligand-binding"/>
</dbReference>
<dbReference type="Gene3D" id="3.30.530.20">
    <property type="match status" value="1"/>
</dbReference>
<gene>
    <name evidence="2" type="ORF">SSX86_020783</name>
</gene>
<evidence type="ECO:0000313" key="3">
    <source>
        <dbReference type="Proteomes" id="UP001408789"/>
    </source>
</evidence>
<reference evidence="2 3" key="1">
    <citation type="submission" date="2024-04" db="EMBL/GenBank/DDBJ databases">
        <title>The reference genome of an endangered Asteraceae, Deinandra increscens subsp. villosa, native to the Central Coast of California.</title>
        <authorList>
            <person name="Guilliams M."/>
            <person name="Hasenstab-Lehman K."/>
            <person name="Meyer R."/>
            <person name="Mcevoy S."/>
        </authorList>
    </citation>
    <scope>NUCLEOTIDE SEQUENCE [LARGE SCALE GENOMIC DNA]</scope>
    <source>
        <tissue evidence="2">Leaf</tissue>
    </source>
</reference>
<evidence type="ECO:0000313" key="2">
    <source>
        <dbReference type="EMBL" id="KAK9060079.1"/>
    </source>
</evidence>
<feature type="domain" description="Bet v I/Major latex protein" evidence="1">
    <location>
        <begin position="2"/>
        <end position="151"/>
    </location>
</feature>
<evidence type="ECO:0000259" key="1">
    <source>
        <dbReference type="SMART" id="SM01037"/>
    </source>
</evidence>
<dbReference type="GO" id="GO:0006952">
    <property type="term" value="P:defense response"/>
    <property type="evidence" value="ECO:0007669"/>
    <property type="project" value="InterPro"/>
</dbReference>
<dbReference type="InterPro" id="IPR023393">
    <property type="entry name" value="START-like_dom_sf"/>
</dbReference>
<sequence>MGLSGKKVVKLDIKFPGDVLHGLFRYKLADLLIIAPEYLKTCELQEGEWGAVGSIIKWDYVLDGKKQGLKHNIEAVDEINKLITFNIFDGDLMRVYKSFKAHVQVEGTGDSSTVTWTLEYEKMNEDVPDPDSIVEVAHNVTKYVGTRLNPDSVANIKIPQLQ</sequence>
<dbReference type="Pfam" id="PF00407">
    <property type="entry name" value="Bet_v_1"/>
    <property type="match status" value="1"/>
</dbReference>
<proteinExistence type="predicted"/>
<keyword evidence="3" id="KW-1185">Reference proteome</keyword>
<protein>
    <recommendedName>
        <fullName evidence="1">Bet v I/Major latex protein domain-containing protein</fullName>
    </recommendedName>
</protein>
<comment type="caution">
    <text evidence="2">The sequence shown here is derived from an EMBL/GenBank/DDBJ whole genome shotgun (WGS) entry which is preliminary data.</text>
</comment>
<dbReference type="EMBL" id="JBCNJP010000020">
    <property type="protein sequence ID" value="KAK9060079.1"/>
    <property type="molecule type" value="Genomic_DNA"/>
</dbReference>
<dbReference type="PANTHER" id="PTHR31907">
    <property type="entry name" value="MLP-LIKE PROTEIN 423"/>
    <property type="match status" value="1"/>
</dbReference>
<dbReference type="SUPFAM" id="SSF55961">
    <property type="entry name" value="Bet v1-like"/>
    <property type="match status" value="1"/>
</dbReference>